<proteinExistence type="predicted"/>
<evidence type="ECO:0000313" key="2">
    <source>
        <dbReference type="EMBL" id="CAI8611693.1"/>
    </source>
</evidence>
<evidence type="ECO:0000313" key="3">
    <source>
        <dbReference type="Proteomes" id="UP001157006"/>
    </source>
</evidence>
<feature type="region of interest" description="Disordered" evidence="1">
    <location>
        <begin position="1"/>
        <end position="71"/>
    </location>
</feature>
<gene>
    <name evidence="2" type="ORF">VFH_IV242280</name>
</gene>
<protein>
    <submittedName>
        <fullName evidence="2">Uncharacterized protein</fullName>
    </submittedName>
</protein>
<keyword evidence="3" id="KW-1185">Reference proteome</keyword>
<organism evidence="2 3">
    <name type="scientific">Vicia faba</name>
    <name type="common">Broad bean</name>
    <name type="synonym">Faba vulgaris</name>
    <dbReference type="NCBI Taxonomy" id="3906"/>
    <lineage>
        <taxon>Eukaryota</taxon>
        <taxon>Viridiplantae</taxon>
        <taxon>Streptophyta</taxon>
        <taxon>Embryophyta</taxon>
        <taxon>Tracheophyta</taxon>
        <taxon>Spermatophyta</taxon>
        <taxon>Magnoliopsida</taxon>
        <taxon>eudicotyledons</taxon>
        <taxon>Gunneridae</taxon>
        <taxon>Pentapetalae</taxon>
        <taxon>rosids</taxon>
        <taxon>fabids</taxon>
        <taxon>Fabales</taxon>
        <taxon>Fabaceae</taxon>
        <taxon>Papilionoideae</taxon>
        <taxon>50 kb inversion clade</taxon>
        <taxon>NPAAA clade</taxon>
        <taxon>Hologalegina</taxon>
        <taxon>IRL clade</taxon>
        <taxon>Fabeae</taxon>
        <taxon>Vicia</taxon>
    </lineage>
</organism>
<dbReference type="AlphaFoldDB" id="A0AAV1APQ3"/>
<reference evidence="2 3" key="1">
    <citation type="submission" date="2023-01" db="EMBL/GenBank/DDBJ databases">
        <authorList>
            <person name="Kreplak J."/>
        </authorList>
    </citation>
    <scope>NUCLEOTIDE SEQUENCE [LARGE SCALE GENOMIC DNA]</scope>
</reference>
<evidence type="ECO:0000256" key="1">
    <source>
        <dbReference type="SAM" id="MobiDB-lite"/>
    </source>
</evidence>
<sequence>MKGEIQSVDEKQSTRQWKNDGRNDDSAIVVPRDVDISNVREGKSTSKGTMVKRKKWTQRQGARKATTSQAKKVKIEIGNRQLVDVMNIDGTTKGCRSGENKLKDRAVGKITNDYEPEVVLEHQHRLQQ</sequence>
<feature type="compositionally biased region" description="Basic and acidic residues" evidence="1">
    <location>
        <begin position="1"/>
        <end position="25"/>
    </location>
</feature>
<accession>A0AAV1APQ3</accession>
<feature type="compositionally biased region" description="Basic and acidic residues" evidence="1">
    <location>
        <begin position="32"/>
        <end position="44"/>
    </location>
</feature>
<name>A0AAV1APQ3_VICFA</name>
<dbReference type="EMBL" id="OX451739">
    <property type="protein sequence ID" value="CAI8611693.1"/>
    <property type="molecule type" value="Genomic_DNA"/>
</dbReference>
<dbReference type="Proteomes" id="UP001157006">
    <property type="component" value="Chromosome 4"/>
</dbReference>